<reference evidence="3 4" key="1">
    <citation type="journal article" date="2015" name="Sci. Rep.">
        <title>The power of single molecule real-time sequencing technology in the de novo assembly of a eukaryotic genome.</title>
        <authorList>
            <person name="Sakai H."/>
            <person name="Naito K."/>
            <person name="Ogiso-Tanaka E."/>
            <person name="Takahashi Y."/>
            <person name="Iseki K."/>
            <person name="Muto C."/>
            <person name="Satou K."/>
            <person name="Teruya K."/>
            <person name="Shiroma A."/>
            <person name="Shimoji M."/>
            <person name="Hirano T."/>
            <person name="Itoh T."/>
            <person name="Kaga A."/>
            <person name="Tomooka N."/>
        </authorList>
    </citation>
    <scope>NUCLEOTIDE SEQUENCE [LARGE SCALE GENOMIC DNA]</scope>
    <source>
        <strain evidence="4">cv. Shumari</strain>
    </source>
</reference>
<dbReference type="Proteomes" id="UP000291084">
    <property type="component" value="Chromosome 8"/>
</dbReference>
<evidence type="ECO:0000313" key="3">
    <source>
        <dbReference type="EMBL" id="BAT96620.1"/>
    </source>
</evidence>
<dbReference type="InterPro" id="IPR024286">
    <property type="entry name" value="DUF3700"/>
</dbReference>
<evidence type="ECO:0000259" key="2">
    <source>
        <dbReference type="Pfam" id="PF12481"/>
    </source>
</evidence>
<feature type="non-terminal residue" evidence="3">
    <location>
        <position position="1"/>
    </location>
</feature>
<dbReference type="InterPro" id="IPR044828">
    <property type="entry name" value="TSJT1-like"/>
</dbReference>
<dbReference type="AlphaFoldDB" id="A0A0S3SUT3"/>
<keyword evidence="4" id="KW-1185">Reference proteome</keyword>
<gene>
    <name evidence="3" type="primary">Vigan.08G358700</name>
    <name evidence="3" type="ORF">VIGAN_08358700</name>
</gene>
<keyword evidence="1" id="KW-0812">Transmembrane</keyword>
<name>A0A0S3SUT3_PHAAN</name>
<sequence length="130" mass="14251">ALHPPNSHFLSFIFSLSLHSRSVSSQLILHIRFHFLNFFSPFWSLGCVVVGRWWCGVSSVLVQCWCGVDAMVVQGGGASFVGCFYSTAVGGLRCYENPKNKITAVPAEEEEIWGATFKVEGSAVLAATEY</sequence>
<keyword evidence="1" id="KW-0472">Membrane</keyword>
<protein>
    <recommendedName>
        <fullName evidence="2">DUF3700 domain-containing protein</fullName>
    </recommendedName>
</protein>
<dbReference type="Pfam" id="PF12481">
    <property type="entry name" value="DUF3700"/>
    <property type="match status" value="1"/>
</dbReference>
<keyword evidence="1" id="KW-1133">Transmembrane helix</keyword>
<dbReference type="PANTHER" id="PTHR45952">
    <property type="entry name" value="ALUMINUM INDUCED PROTEIN WITH YGL AND LRDR MOTIFS"/>
    <property type="match status" value="1"/>
</dbReference>
<proteinExistence type="predicted"/>
<dbReference type="PANTHER" id="PTHR45952:SF10">
    <property type="entry name" value="ALUMINUM INDUCED PROTEIN WITH YGL AND LRDR MOTIF PROTEIN"/>
    <property type="match status" value="1"/>
</dbReference>
<organism evidence="3 4">
    <name type="scientific">Vigna angularis var. angularis</name>
    <dbReference type="NCBI Taxonomy" id="157739"/>
    <lineage>
        <taxon>Eukaryota</taxon>
        <taxon>Viridiplantae</taxon>
        <taxon>Streptophyta</taxon>
        <taxon>Embryophyta</taxon>
        <taxon>Tracheophyta</taxon>
        <taxon>Spermatophyta</taxon>
        <taxon>Magnoliopsida</taxon>
        <taxon>eudicotyledons</taxon>
        <taxon>Gunneridae</taxon>
        <taxon>Pentapetalae</taxon>
        <taxon>rosids</taxon>
        <taxon>fabids</taxon>
        <taxon>Fabales</taxon>
        <taxon>Fabaceae</taxon>
        <taxon>Papilionoideae</taxon>
        <taxon>50 kb inversion clade</taxon>
        <taxon>NPAAA clade</taxon>
        <taxon>indigoferoid/millettioid clade</taxon>
        <taxon>Phaseoleae</taxon>
        <taxon>Vigna</taxon>
    </lineage>
</organism>
<evidence type="ECO:0000256" key="1">
    <source>
        <dbReference type="SAM" id="Phobius"/>
    </source>
</evidence>
<feature type="domain" description="DUF3700" evidence="2">
    <location>
        <begin position="81"/>
        <end position="119"/>
    </location>
</feature>
<evidence type="ECO:0000313" key="4">
    <source>
        <dbReference type="Proteomes" id="UP000291084"/>
    </source>
</evidence>
<accession>A0A0S3SUT3</accession>
<feature type="transmembrane region" description="Helical" evidence="1">
    <location>
        <begin position="35"/>
        <end position="54"/>
    </location>
</feature>
<dbReference type="EMBL" id="AP015041">
    <property type="protein sequence ID" value="BAT96620.1"/>
    <property type="molecule type" value="Genomic_DNA"/>
</dbReference>